<dbReference type="RefSeq" id="WP_182604597.1">
    <property type="nucleotide sequence ID" value="NZ_VKHT01000021.1"/>
</dbReference>
<dbReference type="AlphaFoldDB" id="A0A7W3T9Q9"/>
<evidence type="ECO:0000313" key="1">
    <source>
        <dbReference type="EMBL" id="MBB0242836.1"/>
    </source>
</evidence>
<sequence>MTVSNEVVTVSSEISGARLTRHGMMISGHAYLSGRSNEQVGFEAVLRSVSGTDREYVFAASRTRTPDLVDEEGASLPDSGFDLEIVPGELADGTPLPSGIWELWLRVTVGEIRETVRLGVECTEKVRKERLVHVIGKGESAGPVVGYIARGKGFCLDVGGHVFPTEVLRRHVGVSWLPDRDACLRISIEKLPPGLEPSSISFRAEDGNGEYIIASPYRDSAEEKPSFILPLETAGEWKIALRVRQGEDAEEVHLPPAPSLIARRWRKGLTPWYARPLPAKKGVMGVRVAKVDVIQGLRRRLGN</sequence>
<protein>
    <submittedName>
        <fullName evidence="1">Uncharacterized protein</fullName>
    </submittedName>
</protein>
<organism evidence="1 2">
    <name type="scientific">Streptomyces alkaliphilus</name>
    <dbReference type="NCBI Taxonomy" id="1472722"/>
    <lineage>
        <taxon>Bacteria</taxon>
        <taxon>Bacillati</taxon>
        <taxon>Actinomycetota</taxon>
        <taxon>Actinomycetes</taxon>
        <taxon>Kitasatosporales</taxon>
        <taxon>Streptomycetaceae</taxon>
        <taxon>Streptomyces</taxon>
    </lineage>
</organism>
<reference evidence="2" key="1">
    <citation type="submission" date="2019-10" db="EMBL/GenBank/DDBJ databases">
        <title>Streptomyces sp. nov., a novel actinobacterium isolated from alkaline environment.</title>
        <authorList>
            <person name="Golinska P."/>
        </authorList>
    </citation>
    <scope>NUCLEOTIDE SEQUENCE [LARGE SCALE GENOMIC DNA]</scope>
    <source>
        <strain evidence="2">DSM 42118</strain>
    </source>
</reference>
<evidence type="ECO:0000313" key="2">
    <source>
        <dbReference type="Proteomes" id="UP000538929"/>
    </source>
</evidence>
<dbReference type="Proteomes" id="UP000538929">
    <property type="component" value="Unassembled WGS sequence"/>
</dbReference>
<dbReference type="EMBL" id="VKHT01000021">
    <property type="protein sequence ID" value="MBB0242836.1"/>
    <property type="molecule type" value="Genomic_DNA"/>
</dbReference>
<gene>
    <name evidence="1" type="ORF">FNQ90_01620</name>
</gene>
<accession>A0A7W3T9Q9</accession>
<keyword evidence="2" id="KW-1185">Reference proteome</keyword>
<name>A0A7W3T9Q9_9ACTN</name>
<comment type="caution">
    <text evidence="1">The sequence shown here is derived from an EMBL/GenBank/DDBJ whole genome shotgun (WGS) entry which is preliminary data.</text>
</comment>
<proteinExistence type="predicted"/>